<feature type="transmembrane region" description="Helical" evidence="7">
    <location>
        <begin position="455"/>
        <end position="476"/>
    </location>
</feature>
<comment type="similarity">
    <text evidence="7">Belongs to the binding-protein-dependent transport system permease family.</text>
</comment>
<dbReference type="InterPro" id="IPR035906">
    <property type="entry name" value="MetI-like_sf"/>
</dbReference>
<dbReference type="Proteomes" id="UP000012062">
    <property type="component" value="Unassembled WGS sequence"/>
</dbReference>
<organism evidence="9 10">
    <name type="scientific">Mesorhizobium metallidurans STM 2683</name>
    <dbReference type="NCBI Taxonomy" id="1297569"/>
    <lineage>
        <taxon>Bacteria</taxon>
        <taxon>Pseudomonadati</taxon>
        <taxon>Pseudomonadota</taxon>
        <taxon>Alphaproteobacteria</taxon>
        <taxon>Hyphomicrobiales</taxon>
        <taxon>Phyllobacteriaceae</taxon>
        <taxon>Mesorhizobium</taxon>
    </lineage>
</organism>
<evidence type="ECO:0000256" key="1">
    <source>
        <dbReference type="ARBA" id="ARBA00004651"/>
    </source>
</evidence>
<evidence type="ECO:0000313" key="10">
    <source>
        <dbReference type="Proteomes" id="UP000012062"/>
    </source>
</evidence>
<proteinExistence type="inferred from homology"/>
<keyword evidence="2 7" id="KW-0813">Transport</keyword>
<name>M5FC10_9HYPH</name>
<feature type="transmembrane region" description="Helical" evidence="7">
    <location>
        <begin position="428"/>
        <end position="449"/>
    </location>
</feature>
<feature type="transmembrane region" description="Helical" evidence="7">
    <location>
        <begin position="242"/>
        <end position="259"/>
    </location>
</feature>
<evidence type="ECO:0000313" key="9">
    <source>
        <dbReference type="EMBL" id="CCV09446.1"/>
    </source>
</evidence>
<dbReference type="GO" id="GO:0015871">
    <property type="term" value="P:choline transport"/>
    <property type="evidence" value="ECO:0007669"/>
    <property type="project" value="TreeGrafter"/>
</dbReference>
<feature type="domain" description="ABC transmembrane type-1" evidence="8">
    <location>
        <begin position="484"/>
        <end position="663"/>
    </location>
</feature>
<keyword evidence="6 7" id="KW-0472">Membrane</keyword>
<dbReference type="PANTHER" id="PTHR47737">
    <property type="entry name" value="GLYCINE BETAINE/PROLINE BETAINE TRANSPORT SYSTEM PERMEASE PROTEIN PROW"/>
    <property type="match status" value="1"/>
</dbReference>
<dbReference type="Pfam" id="PF00528">
    <property type="entry name" value="BPD_transp_1"/>
    <property type="match status" value="2"/>
</dbReference>
<evidence type="ECO:0000256" key="6">
    <source>
        <dbReference type="ARBA" id="ARBA00023136"/>
    </source>
</evidence>
<feature type="transmembrane region" description="Helical" evidence="7">
    <location>
        <begin position="404"/>
        <end position="421"/>
    </location>
</feature>
<dbReference type="EMBL" id="CAUM01000176">
    <property type="protein sequence ID" value="CCV09446.1"/>
    <property type="molecule type" value="Genomic_DNA"/>
</dbReference>
<comment type="subcellular location">
    <subcellularLocation>
        <location evidence="1 7">Cell membrane</location>
        <topology evidence="1 7">Multi-pass membrane protein</topology>
    </subcellularLocation>
</comment>
<feature type="transmembrane region" description="Helical" evidence="7">
    <location>
        <begin position="644"/>
        <end position="663"/>
    </location>
</feature>
<feature type="transmembrane region" description="Helical" evidence="7">
    <location>
        <begin position="598"/>
        <end position="624"/>
    </location>
</feature>
<evidence type="ECO:0000256" key="4">
    <source>
        <dbReference type="ARBA" id="ARBA00022692"/>
    </source>
</evidence>
<evidence type="ECO:0000256" key="2">
    <source>
        <dbReference type="ARBA" id="ARBA00022448"/>
    </source>
</evidence>
<keyword evidence="10" id="KW-1185">Reference proteome</keyword>
<feature type="transmembrane region" description="Helical" evidence="7">
    <location>
        <begin position="317"/>
        <end position="338"/>
    </location>
</feature>
<dbReference type="AlphaFoldDB" id="M5FC10"/>
<reference evidence="9 10" key="1">
    <citation type="submission" date="2013-02" db="EMBL/GenBank/DDBJ databases">
        <authorList>
            <person name="Genoscope - CEA"/>
        </authorList>
    </citation>
    <scope>NUCLEOTIDE SEQUENCE [LARGE SCALE GENOMIC DNA]</scope>
    <source>
        <strain evidence="9 10">STM 2683</strain>
    </source>
</reference>
<comment type="caution">
    <text evidence="9">The sequence shown here is derived from an EMBL/GenBank/DDBJ whole genome shotgun (WGS) entry which is preliminary data.</text>
</comment>
<evidence type="ECO:0000259" key="8">
    <source>
        <dbReference type="PROSITE" id="PS50928"/>
    </source>
</evidence>
<dbReference type="SUPFAM" id="SSF161098">
    <property type="entry name" value="MetI-like"/>
    <property type="match status" value="2"/>
</dbReference>
<keyword evidence="4 7" id="KW-0812">Transmembrane</keyword>
<dbReference type="PANTHER" id="PTHR47737:SF1">
    <property type="entry name" value="GLYCINE BETAINE_PROLINE BETAINE TRANSPORT SYSTEM PERMEASE PROTEIN PROW"/>
    <property type="match status" value="1"/>
</dbReference>
<feature type="transmembrane region" description="Helical" evidence="7">
    <location>
        <begin position="531"/>
        <end position="559"/>
    </location>
</feature>
<dbReference type="InterPro" id="IPR000515">
    <property type="entry name" value="MetI-like"/>
</dbReference>
<dbReference type="GO" id="GO:0031460">
    <property type="term" value="P:glycine betaine transport"/>
    <property type="evidence" value="ECO:0007669"/>
    <property type="project" value="TreeGrafter"/>
</dbReference>
<dbReference type="STRING" id="1297569.MESS2_p130007"/>
<gene>
    <name evidence="9" type="ORF">MESS2_p130007</name>
</gene>
<sequence>MVAWTAVGLTSMPLFYFQHDLTWLTNTAVWLKGPIERGLNLVMDMFVANFSWAFGAISWLLSWPLTELQGMLQWLPWSVTLVAFTLVGFAAAGCRLAIFTAASLFYMVATGYWQESMNTLALVGVAAPLAAGVGFGMGVLGYRSGVARRVLIICLDLMQTVPAFSYLVPLLLLFGFGPVVGLIASAIYACPPMVRNVMHGLASVPSALVESGEMSGATRWQSFWWVRVPAALPQIMVGVNQTIMATLSMVIIASVIGGFNDIGWEVLSTMRKAQFGQSLMSGMVIALMAMILDRISAGFASHVRSTVNTPTVSRSNALAASALLLLALFAASMLFPAMRQWPSEWRVYPAAQINDFLSYTVSRYGWVFAEIKQIVNFCILLPLKIGWLRLFDATGYTISPVNQAAYWVAVLCAMLLASFAWKGRGAVLVALVAAACFFGLTNIPWPVLFMVVGVAAWQAGGVGTAGFSLAGMSFILMTGLWGPAMLSLYLCAAAVALSFVVGGALGALAASNDRFSAFIRPVNDTLQTIPQFVYLIPVIFLFQVGDFSALIAIVAFSIVPMIRYTEHGIRSIDHEISEAAIGMGCSTLQKRFQIDLPIASPAIMLGLNQTIMYALSMLVIAALVGTRDLGQSVYIALTNADTGAALTTGFSIAIIGMVADRIIQAWAKKRQRQLGLQEIRSA</sequence>
<feature type="transmembrane region" description="Helical" evidence="7">
    <location>
        <begin position="488"/>
        <end position="511"/>
    </location>
</feature>
<dbReference type="eggNOG" id="COG4176">
    <property type="taxonomic scope" value="Bacteria"/>
</dbReference>
<dbReference type="GO" id="GO:0043190">
    <property type="term" value="C:ATP-binding cassette (ABC) transporter complex"/>
    <property type="evidence" value="ECO:0007669"/>
    <property type="project" value="TreeGrafter"/>
</dbReference>
<feature type="transmembrane region" description="Helical" evidence="7">
    <location>
        <begin position="81"/>
        <end position="108"/>
    </location>
</feature>
<evidence type="ECO:0000256" key="3">
    <source>
        <dbReference type="ARBA" id="ARBA00022475"/>
    </source>
</evidence>
<dbReference type="Gene3D" id="1.10.3720.10">
    <property type="entry name" value="MetI-like"/>
    <property type="match status" value="2"/>
</dbReference>
<dbReference type="CDD" id="cd06261">
    <property type="entry name" value="TM_PBP2"/>
    <property type="match status" value="2"/>
</dbReference>
<protein>
    <submittedName>
        <fullName evidence="9">Glycine betaine/proline ABC transporter,permease protein</fullName>
    </submittedName>
</protein>
<feature type="transmembrane region" description="Helical" evidence="7">
    <location>
        <begin position="163"/>
        <end position="189"/>
    </location>
</feature>
<dbReference type="OrthoDB" id="9815258at2"/>
<evidence type="ECO:0000256" key="5">
    <source>
        <dbReference type="ARBA" id="ARBA00022989"/>
    </source>
</evidence>
<dbReference type="GO" id="GO:0005275">
    <property type="term" value="F:amine transmembrane transporter activity"/>
    <property type="evidence" value="ECO:0007669"/>
    <property type="project" value="TreeGrafter"/>
</dbReference>
<feature type="transmembrane region" description="Helical" evidence="7">
    <location>
        <begin position="279"/>
        <end position="296"/>
    </location>
</feature>
<dbReference type="GO" id="GO:0015226">
    <property type="term" value="F:carnitine transmembrane transporter activity"/>
    <property type="evidence" value="ECO:0007669"/>
    <property type="project" value="TreeGrafter"/>
</dbReference>
<accession>M5FC10</accession>
<feature type="transmembrane region" description="Helical" evidence="7">
    <location>
        <begin position="120"/>
        <end position="143"/>
    </location>
</feature>
<feature type="domain" description="ABC transmembrane type-1" evidence="8">
    <location>
        <begin position="116"/>
        <end position="296"/>
    </location>
</feature>
<evidence type="ECO:0000256" key="7">
    <source>
        <dbReference type="RuleBase" id="RU363032"/>
    </source>
</evidence>
<dbReference type="PROSITE" id="PS50928">
    <property type="entry name" value="ABC_TM1"/>
    <property type="match status" value="2"/>
</dbReference>
<keyword evidence="3" id="KW-1003">Cell membrane</keyword>
<keyword evidence="5 7" id="KW-1133">Transmembrane helix</keyword>
<feature type="transmembrane region" description="Helical" evidence="7">
    <location>
        <begin position="41"/>
        <end position="61"/>
    </location>
</feature>